<dbReference type="EMBL" id="GEDG01012522">
    <property type="protein sequence ID" value="JAP26157.1"/>
    <property type="molecule type" value="Transcribed_RNA"/>
</dbReference>
<accession>A0A0V0ICI0</accession>
<reference evidence="2" key="1">
    <citation type="submission" date="2015-12" db="EMBL/GenBank/DDBJ databases">
        <title>Gene expression during late stages of embryo sac development: a critical building block for successful pollen-pistil interactions.</title>
        <authorList>
            <person name="Liu Y."/>
            <person name="Joly V."/>
            <person name="Sabar M."/>
            <person name="Matton D.P."/>
        </authorList>
    </citation>
    <scope>NUCLEOTIDE SEQUENCE</scope>
</reference>
<dbReference type="EMBL" id="GEDG01008174">
    <property type="protein sequence ID" value="JAP30333.1"/>
    <property type="molecule type" value="Transcribed_RNA"/>
</dbReference>
<protein>
    <submittedName>
        <fullName evidence="2">Putative ovule protein</fullName>
    </submittedName>
</protein>
<name>A0A0V0ICI0_SOLCH</name>
<evidence type="ECO:0000256" key="1">
    <source>
        <dbReference type="SAM" id="Phobius"/>
    </source>
</evidence>
<keyword evidence="1" id="KW-0812">Transmembrane</keyword>
<keyword evidence="1" id="KW-1133">Transmembrane helix</keyword>
<proteinExistence type="predicted"/>
<feature type="transmembrane region" description="Helical" evidence="1">
    <location>
        <begin position="23"/>
        <end position="39"/>
    </location>
</feature>
<dbReference type="AlphaFoldDB" id="A0A0V0ICI0"/>
<organism evidence="2">
    <name type="scientific">Solanum chacoense</name>
    <name type="common">Chaco potato</name>
    <dbReference type="NCBI Taxonomy" id="4108"/>
    <lineage>
        <taxon>Eukaryota</taxon>
        <taxon>Viridiplantae</taxon>
        <taxon>Streptophyta</taxon>
        <taxon>Embryophyta</taxon>
        <taxon>Tracheophyta</taxon>
        <taxon>Spermatophyta</taxon>
        <taxon>Magnoliopsida</taxon>
        <taxon>eudicotyledons</taxon>
        <taxon>Gunneridae</taxon>
        <taxon>Pentapetalae</taxon>
        <taxon>asterids</taxon>
        <taxon>lamiids</taxon>
        <taxon>Solanales</taxon>
        <taxon>Solanaceae</taxon>
        <taxon>Solanoideae</taxon>
        <taxon>Solaneae</taxon>
        <taxon>Solanum</taxon>
    </lineage>
</organism>
<keyword evidence="1" id="KW-0472">Membrane</keyword>
<sequence length="74" mass="8553">MCTHGFSTNWYCFLYFLQPYDQLHIACLLFHCSYILGVIRHESSDVFPVLLLRKMFTISLILVGQFNTLSFAGA</sequence>
<feature type="transmembrane region" description="Helical" evidence="1">
    <location>
        <begin position="51"/>
        <end position="72"/>
    </location>
</feature>
<evidence type="ECO:0000313" key="2">
    <source>
        <dbReference type="EMBL" id="JAP30333.1"/>
    </source>
</evidence>